<dbReference type="EMBL" id="BONH01000017">
    <property type="protein sequence ID" value="GIF98889.1"/>
    <property type="molecule type" value="Genomic_DNA"/>
</dbReference>
<evidence type="ECO:0000256" key="2">
    <source>
        <dbReference type="ARBA" id="ARBA00004851"/>
    </source>
</evidence>
<keyword evidence="17" id="KW-1185">Reference proteome</keyword>
<evidence type="ECO:0000256" key="1">
    <source>
        <dbReference type="ARBA" id="ARBA00000681"/>
    </source>
</evidence>
<dbReference type="InterPro" id="IPR018208">
    <property type="entry name" value="GH11_AS_1"/>
</dbReference>
<keyword evidence="8 10" id="KW-0326">Glycosidase</keyword>
<feature type="active site" description="Proton donor" evidence="10">
    <location>
        <position position="216"/>
    </location>
</feature>
<dbReference type="InterPro" id="IPR013320">
    <property type="entry name" value="ConA-like_dom_sf"/>
</dbReference>
<dbReference type="InterPro" id="IPR033123">
    <property type="entry name" value="GH11_dom"/>
</dbReference>
<feature type="region of interest" description="Disordered" evidence="11">
    <location>
        <begin position="325"/>
        <end position="344"/>
    </location>
</feature>
<evidence type="ECO:0000313" key="17">
    <source>
        <dbReference type="Proteomes" id="UP000659904"/>
    </source>
</evidence>
<evidence type="ECO:0000256" key="4">
    <source>
        <dbReference type="ARBA" id="ARBA00012590"/>
    </source>
</evidence>
<dbReference type="Pfam" id="PF00457">
    <property type="entry name" value="Glyco_hydro_11"/>
    <property type="match status" value="1"/>
</dbReference>
<dbReference type="InterPro" id="IPR013319">
    <property type="entry name" value="GH11/12"/>
</dbReference>
<keyword evidence="6 10" id="KW-0378">Hydrolase</keyword>
<comment type="caution">
    <text evidence="16">The sequence shown here is derived from an EMBL/GenBank/DDBJ whole genome shotgun (WGS) entry which is preliminary data.</text>
</comment>
<evidence type="ECO:0000259" key="14">
    <source>
        <dbReference type="PROSITE" id="PS51677"/>
    </source>
</evidence>
<dbReference type="Gene3D" id="3.20.20.370">
    <property type="entry name" value="Glycoside hydrolase/deacetylase"/>
    <property type="match status" value="1"/>
</dbReference>
<dbReference type="PANTHER" id="PTHR46828">
    <property type="entry name" value="ENDO-1,4-BETA-XYLANASE A-RELATED"/>
    <property type="match status" value="1"/>
</dbReference>
<comment type="catalytic activity">
    <reaction evidence="1 10">
        <text>Endohydrolysis of (1-&gt;4)-beta-D-xylosidic linkages in xylans.</text>
        <dbReference type="EC" id="3.2.1.8"/>
    </reaction>
</comment>
<dbReference type="SUPFAM" id="SSF49384">
    <property type="entry name" value="Carbohydrate-binding domain"/>
    <property type="match status" value="2"/>
</dbReference>
<dbReference type="InterPro" id="IPR002509">
    <property type="entry name" value="NODB_dom"/>
</dbReference>
<dbReference type="PROSITE" id="PS51173">
    <property type="entry name" value="CBM2"/>
    <property type="match status" value="2"/>
</dbReference>
<evidence type="ECO:0000256" key="3">
    <source>
        <dbReference type="ARBA" id="ARBA00007792"/>
    </source>
</evidence>
<dbReference type="PROSITE" id="PS51677">
    <property type="entry name" value="NODB"/>
    <property type="match status" value="1"/>
</dbReference>
<name>A0A8J3KP99_9ACTN</name>
<feature type="active site" description="Nucleophile" evidence="10">
    <location>
        <position position="127"/>
    </location>
</feature>
<evidence type="ECO:0000256" key="12">
    <source>
        <dbReference type="SAM" id="SignalP"/>
    </source>
</evidence>
<dbReference type="InterPro" id="IPR012291">
    <property type="entry name" value="CBM2_carb-bd_dom_sf"/>
</dbReference>
<comment type="similarity">
    <text evidence="3 10">Belongs to the glycosyl hydrolase 11 (cellulase G) family.</text>
</comment>
<evidence type="ECO:0000256" key="10">
    <source>
        <dbReference type="PROSITE-ProRule" id="PRU01097"/>
    </source>
</evidence>
<dbReference type="InterPro" id="IPR008965">
    <property type="entry name" value="CBM2/CBM3_carb-bd_dom_sf"/>
</dbReference>
<feature type="compositionally biased region" description="Gly residues" evidence="11">
    <location>
        <begin position="545"/>
        <end position="558"/>
    </location>
</feature>
<organism evidence="16 17">
    <name type="scientific">Catellatospora citrea</name>
    <dbReference type="NCBI Taxonomy" id="53366"/>
    <lineage>
        <taxon>Bacteria</taxon>
        <taxon>Bacillati</taxon>
        <taxon>Actinomycetota</taxon>
        <taxon>Actinomycetes</taxon>
        <taxon>Micromonosporales</taxon>
        <taxon>Micromonosporaceae</taxon>
        <taxon>Catellatospora</taxon>
    </lineage>
</organism>
<dbReference type="Gene3D" id="2.60.120.180">
    <property type="match status" value="1"/>
</dbReference>
<dbReference type="InterPro" id="IPR001919">
    <property type="entry name" value="CBD2"/>
</dbReference>
<comment type="pathway">
    <text evidence="2 10">Glycan degradation; xylan degradation.</text>
</comment>
<protein>
    <recommendedName>
        <fullName evidence="4 10">endo-1,4-beta-xylanase</fullName>
        <ecNumber evidence="4 10">3.2.1.8</ecNumber>
    </recommendedName>
</protein>
<dbReference type="Gene3D" id="2.60.40.290">
    <property type="match status" value="2"/>
</dbReference>
<proteinExistence type="inferred from homology"/>
<dbReference type="GO" id="GO:0045493">
    <property type="term" value="P:xylan catabolic process"/>
    <property type="evidence" value="ECO:0007669"/>
    <property type="project" value="UniProtKB-UniRule"/>
</dbReference>
<evidence type="ECO:0000256" key="5">
    <source>
        <dbReference type="ARBA" id="ARBA00022651"/>
    </source>
</evidence>
<feature type="chain" id="PRO_5035318991" description="endo-1,4-beta-xylanase" evidence="12">
    <location>
        <begin position="42"/>
        <end position="643"/>
    </location>
</feature>
<reference evidence="16 17" key="1">
    <citation type="submission" date="2021-01" db="EMBL/GenBank/DDBJ databases">
        <title>Whole genome shotgun sequence of Catellatospora citrea NBRC 14495.</title>
        <authorList>
            <person name="Komaki H."/>
            <person name="Tamura T."/>
        </authorList>
    </citation>
    <scope>NUCLEOTIDE SEQUENCE [LARGE SCALE GENOMIC DNA]</scope>
    <source>
        <strain evidence="16 17">NBRC 14495</strain>
    </source>
</reference>
<keyword evidence="7 10" id="KW-0119">Carbohydrate metabolism</keyword>
<evidence type="ECO:0000256" key="7">
    <source>
        <dbReference type="ARBA" id="ARBA00023277"/>
    </source>
</evidence>
<dbReference type="PROSITE" id="PS00776">
    <property type="entry name" value="GH11_1"/>
    <property type="match status" value="1"/>
</dbReference>
<accession>A0A8J3KP99</accession>
<dbReference type="UniPathway" id="UPA00114"/>
<dbReference type="GO" id="GO:0016810">
    <property type="term" value="F:hydrolase activity, acting on carbon-nitrogen (but not peptide) bonds"/>
    <property type="evidence" value="ECO:0007669"/>
    <property type="project" value="InterPro"/>
</dbReference>
<dbReference type="GO" id="GO:0030247">
    <property type="term" value="F:polysaccharide binding"/>
    <property type="evidence" value="ECO:0007669"/>
    <property type="project" value="UniProtKB-UniRule"/>
</dbReference>
<evidence type="ECO:0000256" key="8">
    <source>
        <dbReference type="ARBA" id="ARBA00023295"/>
    </source>
</evidence>
<dbReference type="InterPro" id="IPR033119">
    <property type="entry name" value="GH11_AS_2"/>
</dbReference>
<evidence type="ECO:0000256" key="9">
    <source>
        <dbReference type="ARBA" id="ARBA00023326"/>
    </source>
</evidence>
<dbReference type="InterPro" id="IPR001137">
    <property type="entry name" value="Glyco_hydro_11"/>
</dbReference>
<feature type="region of interest" description="Disordered" evidence="11">
    <location>
        <begin position="539"/>
        <end position="559"/>
    </location>
</feature>
<feature type="domain" description="GH11" evidence="15">
    <location>
        <begin position="44"/>
        <end position="229"/>
    </location>
</feature>
<dbReference type="PROSITE" id="PS00777">
    <property type="entry name" value="GH11_2"/>
    <property type="match status" value="1"/>
</dbReference>
<keyword evidence="5 10" id="KW-0858">Xylan degradation</keyword>
<dbReference type="Proteomes" id="UP000659904">
    <property type="component" value="Unassembled WGS sequence"/>
</dbReference>
<gene>
    <name evidence="16" type="ORF">Cci01nite_39830</name>
</gene>
<evidence type="ECO:0000313" key="16">
    <source>
        <dbReference type="EMBL" id="GIF98889.1"/>
    </source>
</evidence>
<feature type="domain" description="CBM2" evidence="13">
    <location>
        <begin position="240"/>
        <end position="331"/>
    </location>
</feature>
<evidence type="ECO:0000256" key="11">
    <source>
        <dbReference type="SAM" id="MobiDB-lite"/>
    </source>
</evidence>
<keyword evidence="12" id="KW-0732">Signal</keyword>
<dbReference type="SUPFAM" id="SSF49899">
    <property type="entry name" value="Concanavalin A-like lectins/glucanases"/>
    <property type="match status" value="1"/>
</dbReference>
<evidence type="ECO:0000259" key="15">
    <source>
        <dbReference type="PROSITE" id="PS51761"/>
    </source>
</evidence>
<evidence type="ECO:0000259" key="13">
    <source>
        <dbReference type="PROSITE" id="PS51173"/>
    </source>
</evidence>
<dbReference type="PROSITE" id="PS51761">
    <property type="entry name" value="GH11_3"/>
    <property type="match status" value="1"/>
</dbReference>
<dbReference type="SMART" id="SM00637">
    <property type="entry name" value="CBD_II"/>
    <property type="match status" value="2"/>
</dbReference>
<dbReference type="PRINTS" id="PR00911">
    <property type="entry name" value="GLHYDRLASE11"/>
</dbReference>
<feature type="signal peptide" evidence="12">
    <location>
        <begin position="1"/>
        <end position="41"/>
    </location>
</feature>
<dbReference type="FunFam" id="2.60.120.180:FF:000001">
    <property type="entry name" value="Endo-1,4-beta-xylanase"/>
    <property type="match status" value="1"/>
</dbReference>
<dbReference type="EC" id="3.2.1.8" evidence="4 10"/>
<dbReference type="InterPro" id="IPR011330">
    <property type="entry name" value="Glyco_hydro/deAcase_b/a-brl"/>
</dbReference>
<dbReference type="AlphaFoldDB" id="A0A8J3KP99"/>
<sequence>MPDIPARLNSRRRGRIRLLLGAACAAALAVTAMVPMGSAYADTTVTTNQTGTDNGYFYSFWKDSGNVSMTMGAGGQYSTQWSGINNFVAGKGWKPGTRRTVTYSGSFNPSGNAYLTLYGWTRNPLIEYYIVDNWGTYRPTGTLMGTVTSDGGTYDIYRTQRVNQPSIDGTATFYQYWSVRQAKRTGGTITAANHFDAWASRGMNLGTHDYQIMATEGYQSSGNSNITVSEGTGGGGGGGGGGGSSGCTVTTTRADEWSDRFNVTYAVSGSSDWTVSINLNSGQSLQSSWNATVTGSSGTLTARPNGSGNNFGTTIYKNGNNTTPTASCSASGGGGGNPTPTPTPTGGGTNSCSAGYVGLTFDDGPTSATTNQLVNTLRQYNATATVFPTGANAQANGSLMQAYRNAGLQIGNHSWDHPHLINMSSADIQSQLTRTQQAIQQTAGVTPNLFRPPYGETNSTLKQIEASLGLREIIWDVDSQDWNNASASAIRQAAARLTNGQIILMHDWPQNTISALPGILQDLRARNLCPGHISASTGRAVAPSGSGGGGGGGGGGGSCTVSVSRADEWSDRFNVTFAVSGSSTWTVSISLNGSQSLQSSWNASVSGSTGTLTARPSGAGNNFGVTLYKNGNSTTPTASCAAA</sequence>
<feature type="domain" description="CBM2" evidence="13">
    <location>
        <begin position="552"/>
        <end position="643"/>
    </location>
</feature>
<dbReference type="CDD" id="cd10953">
    <property type="entry name" value="CE4_SlAXE_like"/>
    <property type="match status" value="1"/>
</dbReference>
<dbReference type="SUPFAM" id="SSF88713">
    <property type="entry name" value="Glycoside hydrolase/deacetylase"/>
    <property type="match status" value="1"/>
</dbReference>
<evidence type="ECO:0000256" key="6">
    <source>
        <dbReference type="ARBA" id="ARBA00022801"/>
    </source>
</evidence>
<feature type="domain" description="NodB homology" evidence="14">
    <location>
        <begin position="355"/>
        <end position="531"/>
    </location>
</feature>
<dbReference type="GO" id="GO:0031176">
    <property type="term" value="F:endo-1,4-beta-xylanase activity"/>
    <property type="evidence" value="ECO:0007669"/>
    <property type="project" value="UniProtKB-UniRule"/>
</dbReference>
<dbReference type="Pfam" id="PF01522">
    <property type="entry name" value="Polysacc_deac_1"/>
    <property type="match status" value="1"/>
</dbReference>
<dbReference type="PANTHER" id="PTHR46828:SF2">
    <property type="entry name" value="ENDO-1,4-BETA-XYLANASE A-RELATED"/>
    <property type="match status" value="1"/>
</dbReference>
<keyword evidence="9 10" id="KW-0624">Polysaccharide degradation</keyword>